<gene>
    <name evidence="12" type="primary">thrB</name>
    <name evidence="15" type="ORF">TEU_05585</name>
</gene>
<accession>A0A097QTQ0</accession>
<name>A0A097QTQ0_9EURY</name>
<dbReference type="GO" id="GO:0005737">
    <property type="term" value="C:cytoplasm"/>
    <property type="evidence" value="ECO:0007669"/>
    <property type="project" value="UniProtKB-SubCell"/>
</dbReference>
<dbReference type="RefSeq" id="WP_050002818.1">
    <property type="nucleotide sequence ID" value="NZ_CP008887.1"/>
</dbReference>
<evidence type="ECO:0000259" key="14">
    <source>
        <dbReference type="Pfam" id="PF08544"/>
    </source>
</evidence>
<evidence type="ECO:0000256" key="11">
    <source>
        <dbReference type="ARBA" id="ARBA00022842"/>
    </source>
</evidence>
<dbReference type="EMBL" id="CP008887">
    <property type="protein sequence ID" value="AIU69843.1"/>
    <property type="molecule type" value="Genomic_DNA"/>
</dbReference>
<comment type="pathway">
    <text evidence="1 12">Amino-acid biosynthesis; L-threonine biosynthesis; L-threonine from L-aspartate: step 4/5.</text>
</comment>
<dbReference type="GeneID" id="25152904"/>
<evidence type="ECO:0000256" key="2">
    <source>
        <dbReference type="ARBA" id="ARBA00007370"/>
    </source>
</evidence>
<dbReference type="Gene3D" id="3.30.70.890">
    <property type="entry name" value="GHMP kinase, C-terminal domain"/>
    <property type="match status" value="1"/>
</dbReference>
<dbReference type="EC" id="2.7.1.39" evidence="3 12"/>
<comment type="similarity">
    <text evidence="2 12">Belongs to the GHMP kinase family. Homoserine kinase subfamily.</text>
</comment>
<comment type="function">
    <text evidence="12">Catalyzes the ATP-dependent phosphorylation of L-homoserine to L-homoserine phosphate.</text>
</comment>
<evidence type="ECO:0000256" key="4">
    <source>
        <dbReference type="ARBA" id="ARBA00017858"/>
    </source>
</evidence>
<dbReference type="OrthoDB" id="28273at2157"/>
<evidence type="ECO:0000313" key="16">
    <source>
        <dbReference type="Proteomes" id="UP000029980"/>
    </source>
</evidence>
<dbReference type="InterPro" id="IPR006203">
    <property type="entry name" value="GHMP_knse_ATP-bd_CS"/>
</dbReference>
<evidence type="ECO:0000256" key="9">
    <source>
        <dbReference type="ARBA" id="ARBA00022777"/>
    </source>
</evidence>
<dbReference type="GO" id="GO:0004413">
    <property type="term" value="F:homoserine kinase activity"/>
    <property type="evidence" value="ECO:0007669"/>
    <property type="project" value="UniProtKB-UniRule"/>
</dbReference>
<dbReference type="UniPathway" id="UPA00050">
    <property type="reaction ID" value="UER00064"/>
</dbReference>
<dbReference type="SUPFAM" id="SSF55060">
    <property type="entry name" value="GHMP Kinase, C-terminal domain"/>
    <property type="match status" value="1"/>
</dbReference>
<keyword evidence="10 12" id="KW-0067">ATP-binding</keyword>
<keyword evidence="12" id="KW-0963">Cytoplasm</keyword>
<keyword evidence="8 12" id="KW-0547">Nucleotide-binding</keyword>
<dbReference type="InterPro" id="IPR000870">
    <property type="entry name" value="Homoserine_kinase"/>
</dbReference>
<dbReference type="InterPro" id="IPR006204">
    <property type="entry name" value="GHMP_kinase_N_dom"/>
</dbReference>
<dbReference type="PANTHER" id="PTHR20861:SF1">
    <property type="entry name" value="HOMOSERINE KINASE"/>
    <property type="match status" value="1"/>
</dbReference>
<dbReference type="HOGENOM" id="CLU_041243_1_1_2"/>
<feature type="domain" description="GHMP kinase N-terminal" evidence="13">
    <location>
        <begin position="59"/>
        <end position="138"/>
    </location>
</feature>
<keyword evidence="5 12" id="KW-0028">Amino-acid biosynthesis</keyword>
<keyword evidence="9 12" id="KW-0418">Kinase</keyword>
<feature type="domain" description="GHMP kinase C-terminal" evidence="14">
    <location>
        <begin position="200"/>
        <end position="268"/>
    </location>
</feature>
<dbReference type="Pfam" id="PF00288">
    <property type="entry name" value="GHMP_kinases_N"/>
    <property type="match status" value="1"/>
</dbReference>
<dbReference type="PRINTS" id="PR00958">
    <property type="entry name" value="HOMSERKINASE"/>
</dbReference>
<dbReference type="InterPro" id="IPR014721">
    <property type="entry name" value="Ribsml_uS5_D2-typ_fold_subgr"/>
</dbReference>
<evidence type="ECO:0000256" key="12">
    <source>
        <dbReference type="HAMAP-Rule" id="MF_00384"/>
    </source>
</evidence>
<proteinExistence type="inferred from homology"/>
<feature type="binding site" evidence="12">
    <location>
        <begin position="81"/>
        <end position="91"/>
    </location>
    <ligand>
        <name>ATP</name>
        <dbReference type="ChEBI" id="CHEBI:30616"/>
    </ligand>
</feature>
<dbReference type="KEGG" id="teu:TEU_05585"/>
<evidence type="ECO:0000256" key="10">
    <source>
        <dbReference type="ARBA" id="ARBA00022840"/>
    </source>
</evidence>
<dbReference type="NCBIfam" id="NF002288">
    <property type="entry name" value="PRK01212.1-4"/>
    <property type="match status" value="1"/>
</dbReference>
<evidence type="ECO:0000256" key="6">
    <source>
        <dbReference type="ARBA" id="ARBA00022679"/>
    </source>
</evidence>
<dbReference type="GO" id="GO:0005524">
    <property type="term" value="F:ATP binding"/>
    <property type="evidence" value="ECO:0007669"/>
    <property type="project" value="UniProtKB-UniRule"/>
</dbReference>
<evidence type="ECO:0000256" key="3">
    <source>
        <dbReference type="ARBA" id="ARBA00012078"/>
    </source>
</evidence>
<evidence type="ECO:0000256" key="1">
    <source>
        <dbReference type="ARBA" id="ARBA00005015"/>
    </source>
</evidence>
<dbReference type="SUPFAM" id="SSF54211">
    <property type="entry name" value="Ribosomal protein S5 domain 2-like"/>
    <property type="match status" value="1"/>
</dbReference>
<dbReference type="PIRSF" id="PIRSF000676">
    <property type="entry name" value="Homoser_kin"/>
    <property type="match status" value="1"/>
</dbReference>
<dbReference type="PANTHER" id="PTHR20861">
    <property type="entry name" value="HOMOSERINE/4-DIPHOSPHOCYTIDYL-2-C-METHYL-D-ERYTHRITOL KINASE"/>
    <property type="match status" value="1"/>
</dbReference>
<dbReference type="InterPro" id="IPR013750">
    <property type="entry name" value="GHMP_kinase_C_dom"/>
</dbReference>
<dbReference type="NCBIfam" id="TIGR00191">
    <property type="entry name" value="thrB"/>
    <property type="match status" value="1"/>
</dbReference>
<organism evidence="15 16">
    <name type="scientific">Thermococcus eurythermalis</name>
    <dbReference type="NCBI Taxonomy" id="1505907"/>
    <lineage>
        <taxon>Archaea</taxon>
        <taxon>Methanobacteriati</taxon>
        <taxon>Methanobacteriota</taxon>
        <taxon>Thermococci</taxon>
        <taxon>Thermococcales</taxon>
        <taxon>Thermococcaceae</taxon>
        <taxon>Thermococcus</taxon>
    </lineage>
</organism>
<keyword evidence="16" id="KW-1185">Reference proteome</keyword>
<dbReference type="STRING" id="1505907.TEU_05585"/>
<sequence length="291" mass="30382">MRVRVHASIANFGPGFDVFGVGVGAPYDELTFRESNEWEVRVNGFSVPSDGRNVAVVSAKALASLVGEELALKLELRKGVPPAGGLGSSGASSLAGALAAARTLGVEDERLILRAAMEGERHAAGSAHADNVVPAYYGDFTLITSTAPLQVMRVPVDFDVVIVLPHLKIPTRKAREVLPGSVPLDTAVRAISLASSLVLALREGDLPAVGRLLDDPVALPYRKRLMPWYDRVREAALEAGAYGLSVSGSGPAVFALGEDPEDIGEAVAGAFAEMGVASDVYVTRAGVGAVW</sequence>
<comment type="catalytic activity">
    <reaction evidence="12">
        <text>L-homoserine + ATP = O-phospho-L-homoserine + ADP + H(+)</text>
        <dbReference type="Rhea" id="RHEA:13985"/>
        <dbReference type="ChEBI" id="CHEBI:15378"/>
        <dbReference type="ChEBI" id="CHEBI:30616"/>
        <dbReference type="ChEBI" id="CHEBI:57476"/>
        <dbReference type="ChEBI" id="CHEBI:57590"/>
        <dbReference type="ChEBI" id="CHEBI:456216"/>
        <dbReference type="EC" id="2.7.1.39"/>
    </reaction>
</comment>
<keyword evidence="7 12" id="KW-0791">Threonine biosynthesis</keyword>
<comment type="subcellular location">
    <subcellularLocation>
        <location evidence="12">Cytoplasm</location>
    </subcellularLocation>
</comment>
<evidence type="ECO:0000256" key="8">
    <source>
        <dbReference type="ARBA" id="ARBA00022741"/>
    </source>
</evidence>
<keyword evidence="11" id="KW-0460">Magnesium</keyword>
<evidence type="ECO:0000313" key="15">
    <source>
        <dbReference type="EMBL" id="AIU69843.1"/>
    </source>
</evidence>
<evidence type="ECO:0000259" key="13">
    <source>
        <dbReference type="Pfam" id="PF00288"/>
    </source>
</evidence>
<protein>
    <recommendedName>
        <fullName evidence="4 12">Homoserine kinase</fullName>
        <shortName evidence="12">HK</shortName>
        <shortName evidence="12">HSK</shortName>
        <ecNumber evidence="3 12">2.7.1.39</ecNumber>
    </recommendedName>
</protein>
<dbReference type="AlphaFoldDB" id="A0A097QTQ0"/>
<dbReference type="InterPro" id="IPR036554">
    <property type="entry name" value="GHMP_kinase_C_sf"/>
</dbReference>
<evidence type="ECO:0000256" key="5">
    <source>
        <dbReference type="ARBA" id="ARBA00022605"/>
    </source>
</evidence>
<evidence type="ECO:0000256" key="7">
    <source>
        <dbReference type="ARBA" id="ARBA00022697"/>
    </source>
</evidence>
<reference evidence="15 16" key="1">
    <citation type="journal article" date="2015" name="Int. J. Syst. Evol. Microbiol.">
        <title>Thermococcus eurythermalis sp. nov., a conditional piezophilic hyperthermophilic archaeon with a wide temperature range isolated from an oil-immersed chimney in the Guaymas Basin.</title>
        <authorList>
            <person name="Zhao W."/>
            <person name="Zeng X."/>
            <person name="Xiao X."/>
        </authorList>
    </citation>
    <scope>NUCLEOTIDE SEQUENCE [LARGE SCALE GENOMIC DNA]</scope>
    <source>
        <strain evidence="15 16">A501</strain>
    </source>
</reference>
<keyword evidence="6 12" id="KW-0808">Transferase</keyword>
<dbReference type="InterPro" id="IPR020568">
    <property type="entry name" value="Ribosomal_Su5_D2-typ_SF"/>
</dbReference>
<dbReference type="Pfam" id="PF08544">
    <property type="entry name" value="GHMP_kinases_C"/>
    <property type="match status" value="1"/>
</dbReference>
<dbReference type="GO" id="GO:0009088">
    <property type="term" value="P:threonine biosynthetic process"/>
    <property type="evidence" value="ECO:0007669"/>
    <property type="project" value="UniProtKB-UniRule"/>
</dbReference>
<dbReference type="HAMAP" id="MF_00384">
    <property type="entry name" value="Homoser_kinase"/>
    <property type="match status" value="1"/>
</dbReference>
<dbReference type="PROSITE" id="PS00627">
    <property type="entry name" value="GHMP_KINASES_ATP"/>
    <property type="match status" value="1"/>
</dbReference>
<dbReference type="Gene3D" id="3.30.230.10">
    <property type="match status" value="1"/>
</dbReference>
<dbReference type="Proteomes" id="UP000029980">
    <property type="component" value="Chromosome"/>
</dbReference>